<evidence type="ECO:0000313" key="1">
    <source>
        <dbReference type="EMBL" id="KAG7044706.1"/>
    </source>
</evidence>
<reference evidence="1" key="1">
    <citation type="submission" date="2021-05" db="EMBL/GenBank/DDBJ databases">
        <title>Comparative genomics of three Colletotrichum scovillei strains and genetic complementation revealed genes involved fungal growth and virulence on chili pepper.</title>
        <authorList>
            <person name="Hsieh D.-K."/>
            <person name="Chuang S.-C."/>
            <person name="Chen C.-Y."/>
            <person name="Chao Y.-T."/>
            <person name="Lu M.-Y.J."/>
            <person name="Lee M.-H."/>
            <person name="Shih M.-C."/>
        </authorList>
    </citation>
    <scope>NUCLEOTIDE SEQUENCE</scope>
    <source>
        <strain evidence="1">Coll-153</strain>
    </source>
</reference>
<keyword evidence="2" id="KW-1185">Reference proteome</keyword>
<dbReference type="EMBL" id="JAESDN010000010">
    <property type="protein sequence ID" value="KAG7044706.1"/>
    <property type="molecule type" value="Genomic_DNA"/>
</dbReference>
<protein>
    <submittedName>
        <fullName evidence="1">Uncharacterized protein</fullName>
    </submittedName>
</protein>
<dbReference type="AlphaFoldDB" id="A0A9P7R0V4"/>
<organism evidence="1 2">
    <name type="scientific">Colletotrichum scovillei</name>
    <dbReference type="NCBI Taxonomy" id="1209932"/>
    <lineage>
        <taxon>Eukaryota</taxon>
        <taxon>Fungi</taxon>
        <taxon>Dikarya</taxon>
        <taxon>Ascomycota</taxon>
        <taxon>Pezizomycotina</taxon>
        <taxon>Sordariomycetes</taxon>
        <taxon>Hypocreomycetidae</taxon>
        <taxon>Glomerellales</taxon>
        <taxon>Glomerellaceae</taxon>
        <taxon>Colletotrichum</taxon>
        <taxon>Colletotrichum acutatum species complex</taxon>
    </lineage>
</organism>
<evidence type="ECO:0000313" key="2">
    <source>
        <dbReference type="Proteomes" id="UP000699042"/>
    </source>
</evidence>
<sequence>MISQKLRISFSGTSQGTLHYDSPLSHVCHICL</sequence>
<feature type="non-terminal residue" evidence="1">
    <location>
        <position position="32"/>
    </location>
</feature>
<name>A0A9P7R0V4_9PEZI</name>
<gene>
    <name evidence="1" type="ORF">JMJ77_004168</name>
</gene>
<dbReference type="Proteomes" id="UP000699042">
    <property type="component" value="Unassembled WGS sequence"/>
</dbReference>
<accession>A0A9P7R0V4</accession>
<comment type="caution">
    <text evidence="1">The sequence shown here is derived from an EMBL/GenBank/DDBJ whole genome shotgun (WGS) entry which is preliminary data.</text>
</comment>
<proteinExistence type="predicted"/>